<evidence type="ECO:0000313" key="2">
    <source>
        <dbReference type="Proteomes" id="UP001296873"/>
    </source>
</evidence>
<accession>A0ABS1DAW5</accession>
<gene>
    <name evidence="1" type="ORF">CKO28_06015</name>
</gene>
<reference evidence="1 2" key="1">
    <citation type="journal article" date="2020" name="Microorganisms">
        <title>Osmotic Adaptation and Compatible Solute Biosynthesis of Phototrophic Bacteria as Revealed from Genome Analyses.</title>
        <authorList>
            <person name="Imhoff J.F."/>
            <person name="Rahn T."/>
            <person name="Kunzel S."/>
            <person name="Keller A."/>
            <person name="Neulinger S.C."/>
        </authorList>
    </citation>
    <scope>NUCLEOTIDE SEQUENCE [LARGE SCALE GENOMIC DNA]</scope>
    <source>
        <strain evidence="1 2">DSM 9895</strain>
    </source>
</reference>
<protein>
    <submittedName>
        <fullName evidence="1">Uncharacterized protein</fullName>
    </submittedName>
</protein>
<name>A0ABS1DAW5_9PROT</name>
<dbReference type="EMBL" id="NRRL01000009">
    <property type="protein sequence ID" value="MBK1667587.1"/>
    <property type="molecule type" value="Genomic_DNA"/>
</dbReference>
<dbReference type="RefSeq" id="WP_200339747.1">
    <property type="nucleotide sequence ID" value="NZ_NRRL01000009.1"/>
</dbReference>
<sequence length="220" mass="24222">MKTTHLPGSGDSSAFDAYRVWHGAIWGAFFGRLGWSYTHFGGDLAPDAPALWVGKPLPATAVYAIPDHKLMDLHPDSTEARDRWGRLYRDITADGTLLLPDRPQTGNLRLPARFNAANAAVLGWYLPPLPEEIDAGDKADPRDWCLMLLRRPEYHGAADPAPVSADSPYDSNDPELLDSVINDRMPAIGWIDAEFDAREAGYLPVPMPGLPALPRVRSTR</sequence>
<dbReference type="Proteomes" id="UP001296873">
    <property type="component" value="Unassembled WGS sequence"/>
</dbReference>
<evidence type="ECO:0000313" key="1">
    <source>
        <dbReference type="EMBL" id="MBK1667587.1"/>
    </source>
</evidence>
<proteinExistence type="predicted"/>
<organism evidence="1 2">
    <name type="scientific">Rhodovibrio sodomensis</name>
    <dbReference type="NCBI Taxonomy" id="1088"/>
    <lineage>
        <taxon>Bacteria</taxon>
        <taxon>Pseudomonadati</taxon>
        <taxon>Pseudomonadota</taxon>
        <taxon>Alphaproteobacteria</taxon>
        <taxon>Rhodospirillales</taxon>
        <taxon>Rhodovibrionaceae</taxon>
        <taxon>Rhodovibrio</taxon>
    </lineage>
</organism>
<comment type="caution">
    <text evidence="1">The sequence shown here is derived from an EMBL/GenBank/DDBJ whole genome shotgun (WGS) entry which is preliminary data.</text>
</comment>
<keyword evidence="2" id="KW-1185">Reference proteome</keyword>